<dbReference type="EMBL" id="CP029255">
    <property type="protein sequence ID" value="AWK02943.1"/>
    <property type="molecule type" value="Genomic_DNA"/>
</dbReference>
<evidence type="ECO:0000313" key="7">
    <source>
        <dbReference type="EMBL" id="AWK06868.1"/>
    </source>
</evidence>
<dbReference type="OrthoDB" id="964423at2"/>
<name>A0A2S1YFX5_9FLAO</name>
<organism evidence="3 8">
    <name type="scientific">Flavobacterium crocinum</name>
    <dbReference type="NCBI Taxonomy" id="2183896"/>
    <lineage>
        <taxon>Bacteria</taxon>
        <taxon>Pseudomonadati</taxon>
        <taxon>Bacteroidota</taxon>
        <taxon>Flavobacteriia</taxon>
        <taxon>Flavobacteriales</taxon>
        <taxon>Flavobacteriaceae</taxon>
        <taxon>Flavobacterium</taxon>
    </lineage>
</organism>
<dbReference type="KEGG" id="fcr:HYN56_16105"/>
<dbReference type="EMBL" id="CP029255">
    <property type="protein sequence ID" value="AWK05680.1"/>
    <property type="molecule type" value="Genomic_DNA"/>
</dbReference>
<reference evidence="3 8" key="1">
    <citation type="submission" date="2018-05" db="EMBL/GenBank/DDBJ databases">
        <title>Genome sequencing of Flavobacterium sp. HYN0056.</title>
        <authorList>
            <person name="Yi H."/>
            <person name="Baek C."/>
        </authorList>
    </citation>
    <scope>NUCLEOTIDE SEQUENCE [LARGE SCALE GENOMIC DNA]</scope>
    <source>
        <strain evidence="3 8">HYN0056</strain>
    </source>
</reference>
<evidence type="ECO:0000313" key="8">
    <source>
        <dbReference type="Proteomes" id="UP000245250"/>
    </source>
</evidence>
<dbReference type="KEGG" id="fcr:HYN56_01415"/>
<feature type="domain" description="Transposase IS116/IS110/IS902 C-terminal" evidence="2">
    <location>
        <begin position="211"/>
        <end position="296"/>
    </location>
</feature>
<dbReference type="Proteomes" id="UP000245250">
    <property type="component" value="Chromosome"/>
</dbReference>
<dbReference type="Pfam" id="PF01548">
    <property type="entry name" value="DEDD_Tnp_IS110"/>
    <property type="match status" value="1"/>
</dbReference>
<evidence type="ECO:0000313" key="4">
    <source>
        <dbReference type="EMBL" id="AWK05389.1"/>
    </source>
</evidence>
<evidence type="ECO:0000313" key="5">
    <source>
        <dbReference type="EMBL" id="AWK05565.1"/>
    </source>
</evidence>
<keyword evidence="8" id="KW-1185">Reference proteome</keyword>
<evidence type="ECO:0000313" key="6">
    <source>
        <dbReference type="EMBL" id="AWK05680.1"/>
    </source>
</evidence>
<evidence type="ECO:0000259" key="1">
    <source>
        <dbReference type="Pfam" id="PF01548"/>
    </source>
</evidence>
<dbReference type="AlphaFoldDB" id="A0A2S1YFX5"/>
<feature type="domain" description="Transposase IS110-like N-terminal" evidence="1">
    <location>
        <begin position="20"/>
        <end position="146"/>
    </location>
</feature>
<dbReference type="EMBL" id="CP029255">
    <property type="protein sequence ID" value="AWK05389.1"/>
    <property type="molecule type" value="Genomic_DNA"/>
</dbReference>
<sequence length="338" mass="39108">MNFSNHLLNRKNKVMKNIIIGIDISKKTLDICVKEEAINYFTIENEINDITRFFKRYAKENVILAMENTGRYNWNIFEALEKFNFKVYVISALHIKKSIGLVRGKNDKIDALRICSFIEKNYQENREWKPSSSSIKKIKILLTERALRIKIKKQLMVQQHDYKLMKGIGLDKELKNLNIKLIKSIEAQIMIIENDIEAIILKNENLNHQQKLIKSVPGVGQVLSWTLLSKTEGFTVITDPRKMACYSGVVPFDFQSGTSLKKRPGVSMLADKNLKTVLHMAAMSAIRLDNDLRKYYIRKVDEGKNKMSVLNAVRNKIIHRVFAVIKNQTSYQKDLVLS</sequence>
<dbReference type="GO" id="GO:0003677">
    <property type="term" value="F:DNA binding"/>
    <property type="evidence" value="ECO:0007669"/>
    <property type="project" value="InterPro"/>
</dbReference>
<dbReference type="PANTHER" id="PTHR33055">
    <property type="entry name" value="TRANSPOSASE FOR INSERTION SEQUENCE ELEMENT IS1111A"/>
    <property type="match status" value="1"/>
</dbReference>
<dbReference type="InterPro" id="IPR002525">
    <property type="entry name" value="Transp_IS110-like_N"/>
</dbReference>
<protein>
    <submittedName>
        <fullName evidence="3">IS110 family transposase</fullName>
    </submittedName>
</protein>
<dbReference type="EMBL" id="CP029255">
    <property type="protein sequence ID" value="AWK06868.1"/>
    <property type="molecule type" value="Genomic_DNA"/>
</dbReference>
<evidence type="ECO:0000313" key="3">
    <source>
        <dbReference type="EMBL" id="AWK02943.1"/>
    </source>
</evidence>
<dbReference type="KEGG" id="fcr:HYN56_15500"/>
<dbReference type="PANTHER" id="PTHR33055:SF3">
    <property type="entry name" value="PUTATIVE TRANSPOSASE FOR IS117-RELATED"/>
    <property type="match status" value="1"/>
</dbReference>
<dbReference type="KEGG" id="fcr:HYN56_14550"/>
<dbReference type="InterPro" id="IPR047650">
    <property type="entry name" value="Transpos_IS110"/>
</dbReference>
<evidence type="ECO:0000259" key="2">
    <source>
        <dbReference type="Pfam" id="PF02371"/>
    </source>
</evidence>
<dbReference type="EMBL" id="CP029255">
    <property type="protein sequence ID" value="AWK05565.1"/>
    <property type="molecule type" value="Genomic_DNA"/>
</dbReference>
<accession>A0A2S1YFX5</accession>
<proteinExistence type="predicted"/>
<gene>
    <name evidence="3" type="ORF">HYN56_01415</name>
    <name evidence="4" type="ORF">HYN56_14550</name>
    <name evidence="5" type="ORF">HYN56_15500</name>
    <name evidence="6" type="ORF">HYN56_16105</name>
    <name evidence="7" type="ORF">HYN56_22620</name>
</gene>
<dbReference type="GO" id="GO:0004803">
    <property type="term" value="F:transposase activity"/>
    <property type="evidence" value="ECO:0007669"/>
    <property type="project" value="InterPro"/>
</dbReference>
<dbReference type="GO" id="GO:0006313">
    <property type="term" value="P:DNA transposition"/>
    <property type="evidence" value="ECO:0007669"/>
    <property type="project" value="InterPro"/>
</dbReference>
<dbReference type="NCBIfam" id="NF033542">
    <property type="entry name" value="transpos_IS110"/>
    <property type="match status" value="1"/>
</dbReference>
<dbReference type="KEGG" id="fcr:HYN56_22620"/>
<dbReference type="Pfam" id="PF02371">
    <property type="entry name" value="Transposase_20"/>
    <property type="match status" value="1"/>
</dbReference>
<dbReference type="InterPro" id="IPR003346">
    <property type="entry name" value="Transposase_20"/>
</dbReference>